<evidence type="ECO:0000256" key="6">
    <source>
        <dbReference type="ARBA" id="ARBA00022801"/>
    </source>
</evidence>
<comment type="similarity">
    <text evidence="1">Belongs to the peptidase A31 family.</text>
</comment>
<reference evidence="8 9" key="1">
    <citation type="submission" date="2020-08" db="EMBL/GenBank/DDBJ databases">
        <title>Bridging the membrane lipid divide: bacteria of the FCB group superphylum have the potential to synthesize archaeal ether lipids.</title>
        <authorList>
            <person name="Villanueva L."/>
            <person name="Von Meijenfeldt F.A.B."/>
            <person name="Westbye A.B."/>
            <person name="Yadav S."/>
            <person name="Hopmans E.C."/>
            <person name="Dutilh B.E."/>
            <person name="Sinninghe Damste J.S."/>
        </authorList>
    </citation>
    <scope>NUCLEOTIDE SEQUENCE [LARGE SCALE GENOMIC DNA]</scope>
    <source>
        <strain evidence="8">NIOZ-UU27</strain>
    </source>
</reference>
<sequence length="167" mass="18171">MTNSNIKHIMVLGVGNLLFTDEGVGIHAIETLLERYEFPQNVSIEDGGVLGMNLLGIISEADQLIVVDAIKNGGAPGALHRLAGDEIPKRILAKNSLHQVDLLEALTLCQALDKVPETVIVGVEPEDIETLGLELTPPVQERMDDLIAMVLVELDRLGADYNEKRDE</sequence>
<dbReference type="GO" id="GO:0046872">
    <property type="term" value="F:metal ion binding"/>
    <property type="evidence" value="ECO:0007669"/>
    <property type="project" value="UniProtKB-KW"/>
</dbReference>
<dbReference type="AlphaFoldDB" id="A0A8J6MY59"/>
<dbReference type="NCBIfam" id="TIGR00072">
    <property type="entry name" value="hydrog_prot"/>
    <property type="match status" value="1"/>
</dbReference>
<protein>
    <submittedName>
        <fullName evidence="8">HyaD/HybD family hydrogenase maturation endopeptidase</fullName>
    </submittedName>
</protein>
<evidence type="ECO:0000256" key="3">
    <source>
        <dbReference type="ARBA" id="ARBA00022670"/>
    </source>
</evidence>
<dbReference type="PANTHER" id="PTHR30302">
    <property type="entry name" value="HYDROGENASE 1 MATURATION PROTEASE"/>
    <property type="match status" value="1"/>
</dbReference>
<dbReference type="InterPro" id="IPR023430">
    <property type="entry name" value="Pept_HybD-like_dom_sf"/>
</dbReference>
<feature type="binding site" evidence="7">
    <location>
        <position position="68"/>
    </location>
    <ligand>
        <name>Ni(2+)</name>
        <dbReference type="ChEBI" id="CHEBI:49786"/>
    </ligand>
</feature>
<dbReference type="NCBIfam" id="TIGR00140">
    <property type="entry name" value="hupD"/>
    <property type="match status" value="1"/>
</dbReference>
<proteinExistence type="inferred from homology"/>
<keyword evidence="3" id="KW-0645">Protease</keyword>
<evidence type="ECO:0000256" key="1">
    <source>
        <dbReference type="ARBA" id="ARBA00006814"/>
    </source>
</evidence>
<dbReference type="PANTHER" id="PTHR30302:SF1">
    <property type="entry name" value="HYDROGENASE 2 MATURATION PROTEASE"/>
    <property type="match status" value="1"/>
</dbReference>
<dbReference type="InterPro" id="IPR004419">
    <property type="entry name" value="Pept_A31_hyd_express"/>
</dbReference>
<dbReference type="PRINTS" id="PR00446">
    <property type="entry name" value="HYDRGNUPTAKE"/>
</dbReference>
<dbReference type="CDD" id="cd06062">
    <property type="entry name" value="H2MP_MemB-H2up"/>
    <property type="match status" value="1"/>
</dbReference>
<dbReference type="GO" id="GO:0004190">
    <property type="term" value="F:aspartic-type endopeptidase activity"/>
    <property type="evidence" value="ECO:0007669"/>
    <property type="project" value="UniProtKB-KW"/>
</dbReference>
<keyword evidence="4 7" id="KW-0479">Metal-binding</keyword>
<dbReference type="Pfam" id="PF01750">
    <property type="entry name" value="HycI"/>
    <property type="match status" value="1"/>
</dbReference>
<evidence type="ECO:0000313" key="9">
    <source>
        <dbReference type="Proteomes" id="UP000650524"/>
    </source>
</evidence>
<evidence type="ECO:0000256" key="4">
    <source>
        <dbReference type="ARBA" id="ARBA00022723"/>
    </source>
</evidence>
<dbReference type="FunFam" id="3.40.50.1450:FF:000002">
    <property type="entry name" value="Hydrogenase 1 maturation protease"/>
    <property type="match status" value="1"/>
</dbReference>
<feature type="binding site" evidence="7">
    <location>
        <position position="98"/>
    </location>
    <ligand>
        <name>Ni(2+)</name>
        <dbReference type="ChEBI" id="CHEBI:49786"/>
    </ligand>
</feature>
<evidence type="ECO:0000256" key="5">
    <source>
        <dbReference type="ARBA" id="ARBA00022750"/>
    </source>
</evidence>
<dbReference type="GO" id="GO:0008047">
    <property type="term" value="F:enzyme activator activity"/>
    <property type="evidence" value="ECO:0007669"/>
    <property type="project" value="InterPro"/>
</dbReference>
<accession>A0A8J6MY59</accession>
<dbReference type="Gene3D" id="3.40.50.1450">
    <property type="entry name" value="HybD-like"/>
    <property type="match status" value="1"/>
</dbReference>
<keyword evidence="6" id="KW-0378">Hydrolase</keyword>
<evidence type="ECO:0000313" key="8">
    <source>
        <dbReference type="EMBL" id="MBC8175831.1"/>
    </source>
</evidence>
<dbReference type="SUPFAM" id="SSF53163">
    <property type="entry name" value="HybD-like"/>
    <property type="match status" value="1"/>
</dbReference>
<dbReference type="EMBL" id="JACNJD010000027">
    <property type="protein sequence ID" value="MBC8175831.1"/>
    <property type="molecule type" value="Genomic_DNA"/>
</dbReference>
<evidence type="ECO:0000256" key="2">
    <source>
        <dbReference type="ARBA" id="ARBA00022596"/>
    </source>
</evidence>
<dbReference type="GO" id="GO:0016485">
    <property type="term" value="P:protein processing"/>
    <property type="evidence" value="ECO:0007669"/>
    <property type="project" value="InterPro"/>
</dbReference>
<keyword evidence="2 7" id="KW-0533">Nickel</keyword>
<name>A0A8J6MY59_9DELT</name>
<dbReference type="Proteomes" id="UP000650524">
    <property type="component" value="Unassembled WGS sequence"/>
</dbReference>
<keyword evidence="5" id="KW-0064">Aspartyl protease</keyword>
<feature type="binding site" evidence="7">
    <location>
        <position position="22"/>
    </location>
    <ligand>
        <name>Ni(2+)</name>
        <dbReference type="ChEBI" id="CHEBI:49786"/>
    </ligand>
</feature>
<organism evidence="8 9">
    <name type="scientific">Candidatus Desulfacyla euxinica</name>
    <dbReference type="NCBI Taxonomy" id="2841693"/>
    <lineage>
        <taxon>Bacteria</taxon>
        <taxon>Deltaproteobacteria</taxon>
        <taxon>Candidatus Desulfacyla</taxon>
    </lineage>
</organism>
<dbReference type="InterPro" id="IPR000671">
    <property type="entry name" value="Peptidase_A31"/>
</dbReference>
<comment type="caution">
    <text evidence="8">The sequence shown here is derived from an EMBL/GenBank/DDBJ whole genome shotgun (WGS) entry which is preliminary data.</text>
</comment>
<gene>
    <name evidence="8" type="ORF">H8E19_00390</name>
</gene>
<evidence type="ECO:0000256" key="7">
    <source>
        <dbReference type="PIRSR" id="PIRSR604419-1"/>
    </source>
</evidence>